<proteinExistence type="predicted"/>
<evidence type="ECO:0000313" key="2">
    <source>
        <dbReference type="EMBL" id="KAF6146168.1"/>
    </source>
</evidence>
<sequence>MVASVANFLDSDIYDLKLTSVKNNSDLHGLLSEIPMGRRTDSRGGGDRGKTKGGGSTGRNTVGGRTSAKGGGDSRKIRGGGRTGRNIVGGRTGRDNVGDRTGTRGGGDRGRARGGVRGRAKKTFQAPRQLEDATQVSTPQDTRHSQGDIQASQSQERAPRQPQNQQSQAQASSLNPYKKAFVQPRRK</sequence>
<keyword evidence="3" id="KW-1185">Reference proteome</keyword>
<feature type="region of interest" description="Disordered" evidence="1">
    <location>
        <begin position="32"/>
        <end position="187"/>
    </location>
</feature>
<feature type="compositionally biased region" description="Basic and acidic residues" evidence="1">
    <location>
        <begin position="92"/>
        <end position="111"/>
    </location>
</feature>
<feature type="compositionally biased region" description="Low complexity" evidence="1">
    <location>
        <begin position="160"/>
        <end position="176"/>
    </location>
</feature>
<protein>
    <submittedName>
        <fullName evidence="2">Uncharacterized protein</fullName>
    </submittedName>
</protein>
<name>A0A7J7LUD5_9MAGN</name>
<feature type="compositionally biased region" description="Basic and acidic residues" evidence="1">
    <location>
        <begin position="36"/>
        <end position="50"/>
    </location>
</feature>
<dbReference type="EMBL" id="JACGCM010002004">
    <property type="protein sequence ID" value="KAF6146168.1"/>
    <property type="molecule type" value="Genomic_DNA"/>
</dbReference>
<feature type="compositionally biased region" description="Basic residues" evidence="1">
    <location>
        <begin position="112"/>
        <end position="122"/>
    </location>
</feature>
<comment type="caution">
    <text evidence="2">The sequence shown here is derived from an EMBL/GenBank/DDBJ whole genome shotgun (WGS) entry which is preliminary data.</text>
</comment>
<accession>A0A7J7LUD5</accession>
<dbReference type="Proteomes" id="UP000541444">
    <property type="component" value="Unassembled WGS sequence"/>
</dbReference>
<feature type="compositionally biased region" description="Low complexity" evidence="1">
    <location>
        <begin position="58"/>
        <end position="67"/>
    </location>
</feature>
<evidence type="ECO:0000256" key="1">
    <source>
        <dbReference type="SAM" id="MobiDB-lite"/>
    </source>
</evidence>
<feature type="compositionally biased region" description="Polar residues" evidence="1">
    <location>
        <begin position="147"/>
        <end position="156"/>
    </location>
</feature>
<organism evidence="2 3">
    <name type="scientific">Kingdonia uniflora</name>
    <dbReference type="NCBI Taxonomy" id="39325"/>
    <lineage>
        <taxon>Eukaryota</taxon>
        <taxon>Viridiplantae</taxon>
        <taxon>Streptophyta</taxon>
        <taxon>Embryophyta</taxon>
        <taxon>Tracheophyta</taxon>
        <taxon>Spermatophyta</taxon>
        <taxon>Magnoliopsida</taxon>
        <taxon>Ranunculales</taxon>
        <taxon>Circaeasteraceae</taxon>
        <taxon>Kingdonia</taxon>
    </lineage>
</organism>
<evidence type="ECO:0000313" key="3">
    <source>
        <dbReference type="Proteomes" id="UP000541444"/>
    </source>
</evidence>
<dbReference type="AlphaFoldDB" id="A0A7J7LUD5"/>
<gene>
    <name evidence="2" type="ORF">GIB67_005816</name>
</gene>
<reference evidence="2 3" key="1">
    <citation type="journal article" date="2020" name="IScience">
        <title>Genome Sequencing of the Endangered Kingdonia uniflora (Circaeasteraceae, Ranunculales) Reveals Potential Mechanisms of Evolutionary Specialization.</title>
        <authorList>
            <person name="Sun Y."/>
            <person name="Deng T."/>
            <person name="Zhang A."/>
            <person name="Moore M.J."/>
            <person name="Landis J.B."/>
            <person name="Lin N."/>
            <person name="Zhang H."/>
            <person name="Zhang X."/>
            <person name="Huang J."/>
            <person name="Zhang X."/>
            <person name="Sun H."/>
            <person name="Wang H."/>
        </authorList>
    </citation>
    <scope>NUCLEOTIDE SEQUENCE [LARGE SCALE GENOMIC DNA]</scope>
    <source>
        <strain evidence="2">TB1705</strain>
        <tissue evidence="2">Leaf</tissue>
    </source>
</reference>